<dbReference type="InterPro" id="IPR043519">
    <property type="entry name" value="NT_sf"/>
</dbReference>
<dbReference type="Proteomes" id="UP001219355">
    <property type="component" value="Chromosome 1"/>
</dbReference>
<gene>
    <name evidence="1" type="ORF">PRK78_000214</name>
</gene>
<evidence type="ECO:0000313" key="1">
    <source>
        <dbReference type="EMBL" id="WEW54789.1"/>
    </source>
</evidence>
<dbReference type="SUPFAM" id="SSF81301">
    <property type="entry name" value="Nucleotidyltransferase"/>
    <property type="match status" value="1"/>
</dbReference>
<name>A0AAF0DA98_9EURO</name>
<dbReference type="AlphaFoldDB" id="A0AAF0DA98"/>
<evidence type="ECO:0008006" key="3">
    <source>
        <dbReference type="Google" id="ProtNLM"/>
    </source>
</evidence>
<dbReference type="Gene3D" id="3.30.460.40">
    <property type="match status" value="1"/>
</dbReference>
<sequence length="156" mass="17252">MYQARLNDASIALFRVLHSAGIKHGIFGGYAIAVLGGPRESKDVDCIASVSKAQIISILNNKEGFQYIDQSRDDYVAFLWSDRPDRAQAVLVEIFVEAFEGNTHNMQTVLRQVSGQVFASGHASFLDPAYIFKGKLRAAATRSKFHDSADLWLADE</sequence>
<dbReference type="EMBL" id="CP120627">
    <property type="protein sequence ID" value="WEW54789.1"/>
    <property type="molecule type" value="Genomic_DNA"/>
</dbReference>
<accession>A0AAF0DA98</accession>
<protein>
    <recommendedName>
        <fullName evidence="3">Nucleotidyltransferase family protein</fullName>
    </recommendedName>
</protein>
<organism evidence="1 2">
    <name type="scientific">Emydomyces testavorans</name>
    <dbReference type="NCBI Taxonomy" id="2070801"/>
    <lineage>
        <taxon>Eukaryota</taxon>
        <taxon>Fungi</taxon>
        <taxon>Dikarya</taxon>
        <taxon>Ascomycota</taxon>
        <taxon>Pezizomycotina</taxon>
        <taxon>Eurotiomycetes</taxon>
        <taxon>Eurotiomycetidae</taxon>
        <taxon>Onygenales</taxon>
        <taxon>Nannizziopsiaceae</taxon>
        <taxon>Emydomyces</taxon>
    </lineage>
</organism>
<reference evidence="1" key="1">
    <citation type="submission" date="2023-03" db="EMBL/GenBank/DDBJ databases">
        <title>Emydomyces testavorans Genome Sequence.</title>
        <authorList>
            <person name="Hoyer L."/>
        </authorList>
    </citation>
    <scope>NUCLEOTIDE SEQUENCE</scope>
    <source>
        <strain evidence="1">16-2883</strain>
    </source>
</reference>
<keyword evidence="2" id="KW-1185">Reference proteome</keyword>
<evidence type="ECO:0000313" key="2">
    <source>
        <dbReference type="Proteomes" id="UP001219355"/>
    </source>
</evidence>
<proteinExistence type="predicted"/>